<name>A0A841TCA8_9BACL</name>
<protein>
    <recommendedName>
        <fullName evidence="3">Polymerase nucleotidyl transferase domain-containing protein</fullName>
    </recommendedName>
</protein>
<gene>
    <name evidence="1" type="ORF">H4Q31_17575</name>
</gene>
<accession>A0A841TCA8</accession>
<proteinExistence type="predicted"/>
<evidence type="ECO:0008006" key="3">
    <source>
        <dbReference type="Google" id="ProtNLM"/>
    </source>
</evidence>
<keyword evidence="2" id="KW-1185">Reference proteome</keyword>
<comment type="caution">
    <text evidence="1">The sequence shown here is derived from an EMBL/GenBank/DDBJ whole genome shotgun (WGS) entry which is preliminary data.</text>
</comment>
<dbReference type="EMBL" id="JACJVN010000070">
    <property type="protein sequence ID" value="MBB6679103.1"/>
    <property type="molecule type" value="Genomic_DNA"/>
</dbReference>
<dbReference type="Proteomes" id="UP000574133">
    <property type="component" value="Unassembled WGS sequence"/>
</dbReference>
<sequence>MRIGAAIAAAAEWVKLRGSSSEGFKGAYISGSTVGKSDEEEVPAASDVDVVVVVDQETSPSKLGKILYRGTLLEITYLPWHELSSAEEVLASYHLAGSFRWNTILADPTGQLSRLQQQVSRHFAERRWVRRRCENARLRVENGLRYRDAAAPWHDQVTSWLFPTGVTTHVLLVAALRNPTVRLRYLAAREALGAYGLGDVYPDLLELLGCARMTPQRAGHHLGELARTFDAAAARARTPFFFSSDIAPAARPVAIDGSLELIRTGCHREAVFWMAATFARCHQILAADAPELGRSLAPAFDALMADLGITSRGDLDRLSGDVLLYLPKLWDTAEAIMAANPDIL</sequence>
<dbReference type="AlphaFoldDB" id="A0A841TCA8"/>
<evidence type="ECO:0000313" key="2">
    <source>
        <dbReference type="Proteomes" id="UP000574133"/>
    </source>
</evidence>
<organism evidence="1 2">
    <name type="scientific">Cohnella lubricantis</name>
    <dbReference type="NCBI Taxonomy" id="2163172"/>
    <lineage>
        <taxon>Bacteria</taxon>
        <taxon>Bacillati</taxon>
        <taxon>Bacillota</taxon>
        <taxon>Bacilli</taxon>
        <taxon>Bacillales</taxon>
        <taxon>Paenibacillaceae</taxon>
        <taxon>Cohnella</taxon>
    </lineage>
</organism>
<dbReference type="RefSeq" id="WP_185180369.1">
    <property type="nucleotide sequence ID" value="NZ_CBCSEP010000036.1"/>
</dbReference>
<evidence type="ECO:0000313" key="1">
    <source>
        <dbReference type="EMBL" id="MBB6679103.1"/>
    </source>
</evidence>
<reference evidence="1 2" key="1">
    <citation type="submission" date="2020-08" db="EMBL/GenBank/DDBJ databases">
        <title>Cohnella phylogeny.</title>
        <authorList>
            <person name="Dunlap C."/>
        </authorList>
    </citation>
    <scope>NUCLEOTIDE SEQUENCE [LARGE SCALE GENOMIC DNA]</scope>
    <source>
        <strain evidence="1 2">DSM 103658</strain>
    </source>
</reference>